<dbReference type="SUPFAM" id="SSF54001">
    <property type="entry name" value="Cysteine proteinases"/>
    <property type="match status" value="1"/>
</dbReference>
<keyword evidence="3" id="KW-0378">Hydrolase</keyword>
<keyword evidence="4" id="KW-0788">Thiol protease</keyword>
<evidence type="ECO:0000313" key="6">
    <source>
        <dbReference type="EMBL" id="KAK2944236.1"/>
    </source>
</evidence>
<dbReference type="Pfam" id="PF00877">
    <property type="entry name" value="NLPC_P60"/>
    <property type="match status" value="1"/>
</dbReference>
<dbReference type="InterPro" id="IPR051794">
    <property type="entry name" value="PG_Endopeptidase_C40"/>
</dbReference>
<dbReference type="Gene3D" id="3.90.1720.10">
    <property type="entry name" value="endopeptidase domain like (from Nostoc punctiforme)"/>
    <property type="match status" value="1"/>
</dbReference>
<evidence type="ECO:0000313" key="7">
    <source>
        <dbReference type="Proteomes" id="UP001281761"/>
    </source>
</evidence>
<gene>
    <name evidence="6" type="ORF">BLNAU_20846</name>
</gene>
<organism evidence="6 7">
    <name type="scientific">Blattamonas nauphoetae</name>
    <dbReference type="NCBI Taxonomy" id="2049346"/>
    <lineage>
        <taxon>Eukaryota</taxon>
        <taxon>Metamonada</taxon>
        <taxon>Preaxostyla</taxon>
        <taxon>Oxymonadida</taxon>
        <taxon>Blattamonas</taxon>
    </lineage>
</organism>
<sequence length="148" mass="15771">MLFFTVSLISATQFVPFENATNGCVETAVGYATKQNGKGYSQNQCTGRAGECCRLGPNCFDCSGLVYMAYKQAGKSVPTTTRGYPGGLKSVGVGNAKPGDILWRSGHVGLVINNNQVVHAANPTRGVYILSLSSFKQYNNPTAAYRVC</sequence>
<dbReference type="PANTHER" id="PTHR47359">
    <property type="entry name" value="PEPTIDOGLYCAN DL-ENDOPEPTIDASE CWLO"/>
    <property type="match status" value="1"/>
</dbReference>
<evidence type="ECO:0000259" key="5">
    <source>
        <dbReference type="PROSITE" id="PS51935"/>
    </source>
</evidence>
<feature type="domain" description="NlpC/P60" evidence="5">
    <location>
        <begin position="22"/>
        <end position="148"/>
    </location>
</feature>
<protein>
    <recommendedName>
        <fullName evidence="5">NlpC/P60 domain-containing protein</fullName>
    </recommendedName>
</protein>
<keyword evidence="2" id="KW-0645">Protease</keyword>
<comment type="similarity">
    <text evidence="1">Belongs to the peptidase C40 family.</text>
</comment>
<evidence type="ECO:0000256" key="1">
    <source>
        <dbReference type="ARBA" id="ARBA00007074"/>
    </source>
</evidence>
<accession>A0ABQ9WXJ9</accession>
<dbReference type="InterPro" id="IPR000064">
    <property type="entry name" value="NLP_P60_dom"/>
</dbReference>
<comment type="caution">
    <text evidence="6">The sequence shown here is derived from an EMBL/GenBank/DDBJ whole genome shotgun (WGS) entry which is preliminary data.</text>
</comment>
<evidence type="ECO:0000256" key="4">
    <source>
        <dbReference type="ARBA" id="ARBA00022807"/>
    </source>
</evidence>
<dbReference type="InterPro" id="IPR038765">
    <property type="entry name" value="Papain-like_cys_pep_sf"/>
</dbReference>
<dbReference type="PANTHER" id="PTHR47359:SF3">
    <property type="entry name" value="NLP_P60 DOMAIN-CONTAINING PROTEIN-RELATED"/>
    <property type="match status" value="1"/>
</dbReference>
<dbReference type="PROSITE" id="PS51935">
    <property type="entry name" value="NLPC_P60"/>
    <property type="match status" value="1"/>
</dbReference>
<evidence type="ECO:0000256" key="2">
    <source>
        <dbReference type="ARBA" id="ARBA00022670"/>
    </source>
</evidence>
<reference evidence="6 7" key="1">
    <citation type="journal article" date="2022" name="bioRxiv">
        <title>Genomics of Preaxostyla Flagellates Illuminates Evolutionary Transitions and the Path Towards Mitochondrial Loss.</title>
        <authorList>
            <person name="Novak L.V.F."/>
            <person name="Treitli S.C."/>
            <person name="Pyrih J."/>
            <person name="Halakuc P."/>
            <person name="Pipaliya S.V."/>
            <person name="Vacek V."/>
            <person name="Brzon O."/>
            <person name="Soukal P."/>
            <person name="Eme L."/>
            <person name="Dacks J.B."/>
            <person name="Karnkowska A."/>
            <person name="Elias M."/>
            <person name="Hampl V."/>
        </authorList>
    </citation>
    <scope>NUCLEOTIDE SEQUENCE [LARGE SCALE GENOMIC DNA]</scope>
    <source>
        <strain evidence="6">NAU3</strain>
        <tissue evidence="6">Gut</tissue>
    </source>
</reference>
<dbReference type="Proteomes" id="UP001281761">
    <property type="component" value="Unassembled WGS sequence"/>
</dbReference>
<proteinExistence type="inferred from homology"/>
<keyword evidence="7" id="KW-1185">Reference proteome</keyword>
<dbReference type="EMBL" id="JARBJD010000308">
    <property type="protein sequence ID" value="KAK2944236.1"/>
    <property type="molecule type" value="Genomic_DNA"/>
</dbReference>
<name>A0ABQ9WXJ9_9EUKA</name>
<evidence type="ECO:0000256" key="3">
    <source>
        <dbReference type="ARBA" id="ARBA00022801"/>
    </source>
</evidence>